<feature type="binding site" description="axial binding residue" evidence="13">
    <location>
        <position position="442"/>
    </location>
    <ligand>
        <name>heme</name>
        <dbReference type="ChEBI" id="CHEBI:30413"/>
    </ligand>
    <ligandPart>
        <name>Fe</name>
        <dbReference type="ChEBI" id="CHEBI:18248"/>
    </ligandPart>
</feature>
<dbReference type="PANTHER" id="PTHR46300:SF7">
    <property type="entry name" value="P450, PUTATIVE (EUROFUNG)-RELATED"/>
    <property type="match status" value="1"/>
</dbReference>
<gene>
    <name evidence="15" type="ORF">BD310DRAFT_979418</name>
</gene>
<evidence type="ECO:0000256" key="4">
    <source>
        <dbReference type="ARBA" id="ARBA00010617"/>
    </source>
</evidence>
<dbReference type="GO" id="GO:0005506">
    <property type="term" value="F:iron ion binding"/>
    <property type="evidence" value="ECO:0007669"/>
    <property type="project" value="InterPro"/>
</dbReference>
<dbReference type="Gene3D" id="1.10.630.10">
    <property type="entry name" value="Cytochrome P450"/>
    <property type="match status" value="1"/>
</dbReference>
<protein>
    <submittedName>
        <fullName evidence="15">Cytochrome P450</fullName>
    </submittedName>
</protein>
<keyword evidence="12" id="KW-0472">Membrane</keyword>
<dbReference type="PANTHER" id="PTHR46300">
    <property type="entry name" value="P450, PUTATIVE (EUROFUNG)-RELATED-RELATED"/>
    <property type="match status" value="1"/>
</dbReference>
<evidence type="ECO:0000256" key="14">
    <source>
        <dbReference type="RuleBase" id="RU000461"/>
    </source>
</evidence>
<evidence type="ECO:0000256" key="5">
    <source>
        <dbReference type="ARBA" id="ARBA00022617"/>
    </source>
</evidence>
<dbReference type="EMBL" id="ML145164">
    <property type="protein sequence ID" value="TBU55692.1"/>
    <property type="molecule type" value="Genomic_DNA"/>
</dbReference>
<evidence type="ECO:0000256" key="9">
    <source>
        <dbReference type="ARBA" id="ARBA00023002"/>
    </source>
</evidence>
<comment type="pathway">
    <text evidence="3">Secondary metabolite biosynthesis.</text>
</comment>
<evidence type="ECO:0000256" key="10">
    <source>
        <dbReference type="ARBA" id="ARBA00023004"/>
    </source>
</evidence>
<dbReference type="InterPro" id="IPR050364">
    <property type="entry name" value="Cytochrome_P450_fung"/>
</dbReference>
<comment type="similarity">
    <text evidence="4 14">Belongs to the cytochrome P450 family.</text>
</comment>
<accession>A0A4Q9PN59</accession>
<sequence>MGVSVTTSLLTAWHAAAVILFLLIIRGAILRKRRGPMPPGPVGWPIIGNALDIPLNHSWKTFAKWGERWGNLMSVVLLGQPMVIINSYKHAYELLEKRSAIYSDRPHMVMAGDIVGWDQILVLLRYGNQFREYRRLMARVLGSRKSVEEFVPIIEEQTAKLLARLLREPASDLPSQIRKMTGSIVLMISYGYEPQENDDPLIRMADEATEQAAEVAQPGAFFVDVFPFLKYVPSWLPGAGWKRKGERYRANMDQMSAVPHQFVKDKMAAGTALPSFTSTMLAGSLAPDEEYRIKMSAASIYSGGADTTVSAELTFILAMSLWPAVQKKAQEELDAAVGHDRLPTYADVVQLPYLNAIYLETLRWNQVVPLGVPHATLEDDVYEGYFIPKGSIVCINQWNILHDPEIYADPFTFNPERFLSGHGKEPELDPRKVAFGFGRRICPGIHLAESSVLMVAAMLLSVFNIKNPLNEHGIPITPQTAEHTGGTISHPAPFTCTIEPRSDKAKALILALQERS</sequence>
<keyword evidence="11 14" id="KW-0503">Monooxygenase</keyword>
<name>A0A4Q9PN59_9APHY</name>
<evidence type="ECO:0000256" key="12">
    <source>
        <dbReference type="ARBA" id="ARBA00023136"/>
    </source>
</evidence>
<dbReference type="Pfam" id="PF00067">
    <property type="entry name" value="p450"/>
    <property type="match status" value="1"/>
</dbReference>
<keyword evidence="6" id="KW-0812">Transmembrane</keyword>
<dbReference type="InterPro" id="IPR002401">
    <property type="entry name" value="Cyt_P450_E_grp-I"/>
</dbReference>
<proteinExistence type="inferred from homology"/>
<dbReference type="GO" id="GO:0016020">
    <property type="term" value="C:membrane"/>
    <property type="evidence" value="ECO:0007669"/>
    <property type="project" value="UniProtKB-SubCell"/>
</dbReference>
<dbReference type="GO" id="GO:0004497">
    <property type="term" value="F:monooxygenase activity"/>
    <property type="evidence" value="ECO:0007669"/>
    <property type="project" value="UniProtKB-KW"/>
</dbReference>
<dbReference type="PRINTS" id="PR00463">
    <property type="entry name" value="EP450I"/>
</dbReference>
<organism evidence="15 16">
    <name type="scientific">Dichomitus squalens</name>
    <dbReference type="NCBI Taxonomy" id="114155"/>
    <lineage>
        <taxon>Eukaryota</taxon>
        <taxon>Fungi</taxon>
        <taxon>Dikarya</taxon>
        <taxon>Basidiomycota</taxon>
        <taxon>Agaricomycotina</taxon>
        <taxon>Agaricomycetes</taxon>
        <taxon>Polyporales</taxon>
        <taxon>Polyporaceae</taxon>
        <taxon>Dichomitus</taxon>
    </lineage>
</organism>
<evidence type="ECO:0000256" key="13">
    <source>
        <dbReference type="PIRSR" id="PIRSR602401-1"/>
    </source>
</evidence>
<evidence type="ECO:0000256" key="7">
    <source>
        <dbReference type="ARBA" id="ARBA00022723"/>
    </source>
</evidence>
<evidence type="ECO:0000256" key="1">
    <source>
        <dbReference type="ARBA" id="ARBA00001971"/>
    </source>
</evidence>
<dbReference type="Proteomes" id="UP000292082">
    <property type="component" value="Unassembled WGS sequence"/>
</dbReference>
<dbReference type="InterPro" id="IPR036396">
    <property type="entry name" value="Cyt_P450_sf"/>
</dbReference>
<dbReference type="GO" id="GO:0020037">
    <property type="term" value="F:heme binding"/>
    <property type="evidence" value="ECO:0007669"/>
    <property type="project" value="InterPro"/>
</dbReference>
<keyword evidence="7 13" id="KW-0479">Metal-binding</keyword>
<dbReference type="CDD" id="cd11065">
    <property type="entry name" value="CYP64-like"/>
    <property type="match status" value="1"/>
</dbReference>
<keyword evidence="16" id="KW-1185">Reference proteome</keyword>
<dbReference type="InterPro" id="IPR017972">
    <property type="entry name" value="Cyt_P450_CS"/>
</dbReference>
<evidence type="ECO:0000313" key="16">
    <source>
        <dbReference type="Proteomes" id="UP000292082"/>
    </source>
</evidence>
<dbReference type="GO" id="GO:0016705">
    <property type="term" value="F:oxidoreductase activity, acting on paired donors, with incorporation or reduction of molecular oxygen"/>
    <property type="evidence" value="ECO:0007669"/>
    <property type="project" value="InterPro"/>
</dbReference>
<evidence type="ECO:0000256" key="6">
    <source>
        <dbReference type="ARBA" id="ARBA00022692"/>
    </source>
</evidence>
<evidence type="ECO:0000313" key="15">
    <source>
        <dbReference type="EMBL" id="TBU55692.1"/>
    </source>
</evidence>
<dbReference type="AlphaFoldDB" id="A0A4Q9PN59"/>
<comment type="cofactor">
    <cofactor evidence="1 13">
        <name>heme</name>
        <dbReference type="ChEBI" id="CHEBI:30413"/>
    </cofactor>
</comment>
<evidence type="ECO:0000256" key="8">
    <source>
        <dbReference type="ARBA" id="ARBA00022989"/>
    </source>
</evidence>
<dbReference type="InterPro" id="IPR001128">
    <property type="entry name" value="Cyt_P450"/>
</dbReference>
<evidence type="ECO:0000256" key="11">
    <source>
        <dbReference type="ARBA" id="ARBA00023033"/>
    </source>
</evidence>
<evidence type="ECO:0000256" key="3">
    <source>
        <dbReference type="ARBA" id="ARBA00005179"/>
    </source>
</evidence>
<dbReference type="SUPFAM" id="SSF48264">
    <property type="entry name" value="Cytochrome P450"/>
    <property type="match status" value="1"/>
</dbReference>
<keyword evidence="8" id="KW-1133">Transmembrane helix</keyword>
<comment type="subcellular location">
    <subcellularLocation>
        <location evidence="2">Membrane</location>
        <topology evidence="2">Single-pass membrane protein</topology>
    </subcellularLocation>
</comment>
<keyword evidence="5 13" id="KW-0349">Heme</keyword>
<dbReference type="PROSITE" id="PS00086">
    <property type="entry name" value="CYTOCHROME_P450"/>
    <property type="match status" value="1"/>
</dbReference>
<reference evidence="15 16" key="1">
    <citation type="submission" date="2019-01" db="EMBL/GenBank/DDBJ databases">
        <title>Draft genome sequences of three monokaryotic isolates of the white-rot basidiomycete fungus Dichomitus squalens.</title>
        <authorList>
            <consortium name="DOE Joint Genome Institute"/>
            <person name="Lopez S.C."/>
            <person name="Andreopoulos B."/>
            <person name="Pangilinan J."/>
            <person name="Lipzen A."/>
            <person name="Riley R."/>
            <person name="Ahrendt S."/>
            <person name="Ng V."/>
            <person name="Barry K."/>
            <person name="Daum C."/>
            <person name="Grigoriev I.V."/>
            <person name="Hilden K.S."/>
            <person name="Makela M.R."/>
            <person name="de Vries R.P."/>
        </authorList>
    </citation>
    <scope>NUCLEOTIDE SEQUENCE [LARGE SCALE GENOMIC DNA]</scope>
    <source>
        <strain evidence="15 16">CBS 464.89</strain>
    </source>
</reference>
<evidence type="ECO:0000256" key="2">
    <source>
        <dbReference type="ARBA" id="ARBA00004167"/>
    </source>
</evidence>
<keyword evidence="9 14" id="KW-0560">Oxidoreductase</keyword>
<keyword evidence="10 13" id="KW-0408">Iron</keyword>